<feature type="modified residue" description="Phosphohistidine" evidence="1">
    <location>
        <position position="48"/>
    </location>
</feature>
<gene>
    <name evidence="3" type="ORF">I0Q91_00010</name>
</gene>
<evidence type="ECO:0000313" key="4">
    <source>
        <dbReference type="Proteomes" id="UP000621436"/>
    </source>
</evidence>
<dbReference type="Proteomes" id="UP000621436">
    <property type="component" value="Unassembled WGS sequence"/>
</dbReference>
<keyword evidence="4" id="KW-1185">Reference proteome</keyword>
<dbReference type="AlphaFoldDB" id="A0A931F6C8"/>
<dbReference type="EMBL" id="JADPIE010000001">
    <property type="protein sequence ID" value="MBF8435446.1"/>
    <property type="molecule type" value="Genomic_DNA"/>
</dbReference>
<comment type="caution">
    <text evidence="3">The sequence shown here is derived from an EMBL/GenBank/DDBJ whole genome shotgun (WGS) entry which is preliminary data.</text>
</comment>
<keyword evidence="1" id="KW-0597">Phosphoprotein</keyword>
<name>A0A931F6C8_9FIRM</name>
<dbReference type="RefSeq" id="WP_270452064.1">
    <property type="nucleotide sequence ID" value="NZ_JADPIE010000001.1"/>
</dbReference>
<evidence type="ECO:0000313" key="3">
    <source>
        <dbReference type="EMBL" id="MBF8435446.1"/>
    </source>
</evidence>
<sequence length="100" mass="11374">MEKKETVVVDSDLKGIIPLFFKNRESDIEVLKESLANKKYEKIEQIGHQLKGAGGSYGFDYISEIGKKIEDLASESNTIEIRQLINELESYVNTVEISYD</sequence>
<dbReference type="PROSITE" id="PS50894">
    <property type="entry name" value="HPT"/>
    <property type="match status" value="1"/>
</dbReference>
<dbReference type="InterPro" id="IPR008207">
    <property type="entry name" value="Sig_transdc_His_kin_Hpt_dom"/>
</dbReference>
<proteinExistence type="predicted"/>
<reference evidence="3" key="1">
    <citation type="submission" date="2020-11" db="EMBL/GenBank/DDBJ databases">
        <title>Halonatronomonas betainensis gen. nov., sp. nov. a novel haloalkaliphilic representative of the family Halanaerobiacae capable of betaine degradation.</title>
        <authorList>
            <person name="Boltyanskaya Y."/>
            <person name="Kevbrin V."/>
            <person name="Detkova E."/>
            <person name="Grouzdev D.S."/>
            <person name="Koziaeva V."/>
            <person name="Zhilina T."/>
        </authorList>
    </citation>
    <scope>NUCLEOTIDE SEQUENCE</scope>
    <source>
        <strain evidence="3">Z-7014</strain>
    </source>
</reference>
<evidence type="ECO:0000259" key="2">
    <source>
        <dbReference type="PROSITE" id="PS50894"/>
    </source>
</evidence>
<evidence type="ECO:0000256" key="1">
    <source>
        <dbReference type="PROSITE-ProRule" id="PRU00110"/>
    </source>
</evidence>
<dbReference type="Pfam" id="PF01627">
    <property type="entry name" value="Hpt"/>
    <property type="match status" value="1"/>
</dbReference>
<accession>A0A931F6C8</accession>
<dbReference type="Gene3D" id="1.20.120.160">
    <property type="entry name" value="HPT domain"/>
    <property type="match status" value="1"/>
</dbReference>
<dbReference type="SUPFAM" id="SSF47226">
    <property type="entry name" value="Histidine-containing phosphotransfer domain, HPT domain"/>
    <property type="match status" value="1"/>
</dbReference>
<feature type="domain" description="HPt" evidence="2">
    <location>
        <begin position="9"/>
        <end position="100"/>
    </location>
</feature>
<organism evidence="3 4">
    <name type="scientific">Halonatronomonas betaini</name>
    <dbReference type="NCBI Taxonomy" id="2778430"/>
    <lineage>
        <taxon>Bacteria</taxon>
        <taxon>Bacillati</taxon>
        <taxon>Bacillota</taxon>
        <taxon>Clostridia</taxon>
        <taxon>Halanaerobiales</taxon>
        <taxon>Halarsenatibacteraceae</taxon>
        <taxon>Halonatronomonas</taxon>
    </lineage>
</organism>
<protein>
    <submittedName>
        <fullName evidence="3">Hpt domain-containing protein</fullName>
    </submittedName>
</protein>
<dbReference type="InterPro" id="IPR036641">
    <property type="entry name" value="HPT_dom_sf"/>
</dbReference>
<dbReference type="GO" id="GO:0000160">
    <property type="term" value="P:phosphorelay signal transduction system"/>
    <property type="evidence" value="ECO:0007669"/>
    <property type="project" value="InterPro"/>
</dbReference>